<comment type="pathway">
    <text evidence="1 5">Carotenoid biosynthesis.</text>
</comment>
<dbReference type="InterPro" id="IPR008150">
    <property type="entry name" value="Phytoene_DH_bac_CS"/>
</dbReference>
<evidence type="ECO:0000256" key="4">
    <source>
        <dbReference type="ARBA" id="ARBA00023002"/>
    </source>
</evidence>
<dbReference type="InterPro" id="IPR054841">
    <property type="entry name" value="carotdesatCrtD"/>
</dbReference>
<dbReference type="InterPro" id="IPR014105">
    <property type="entry name" value="Carotenoid/retinoid_OxRdtase"/>
</dbReference>
<name>A0A1G8SLH7_9RHOB</name>
<evidence type="ECO:0000256" key="3">
    <source>
        <dbReference type="ARBA" id="ARBA00022746"/>
    </source>
</evidence>
<reference evidence="7 8" key="1">
    <citation type="submission" date="2016-10" db="EMBL/GenBank/DDBJ databases">
        <authorList>
            <person name="de Groot N.N."/>
        </authorList>
    </citation>
    <scope>NUCLEOTIDE SEQUENCE [LARGE SCALE GENOMIC DNA]</scope>
    <source>
        <strain evidence="7 8">DSM 28010</strain>
    </source>
</reference>
<dbReference type="RefSeq" id="WP_090030310.1">
    <property type="nucleotide sequence ID" value="NZ_FNEB01000012.1"/>
</dbReference>
<organism evidence="7 8">
    <name type="scientific">Lutimaribacter saemankumensis</name>
    <dbReference type="NCBI Taxonomy" id="490829"/>
    <lineage>
        <taxon>Bacteria</taxon>
        <taxon>Pseudomonadati</taxon>
        <taxon>Pseudomonadota</taxon>
        <taxon>Alphaproteobacteria</taxon>
        <taxon>Rhodobacterales</taxon>
        <taxon>Roseobacteraceae</taxon>
        <taxon>Lutimaribacter</taxon>
    </lineage>
</organism>
<evidence type="ECO:0000313" key="7">
    <source>
        <dbReference type="EMBL" id="SDJ30098.1"/>
    </source>
</evidence>
<dbReference type="InterPro" id="IPR002937">
    <property type="entry name" value="Amino_oxidase"/>
</dbReference>
<dbReference type="SUPFAM" id="SSF51905">
    <property type="entry name" value="FAD/NAD(P)-binding domain"/>
    <property type="match status" value="1"/>
</dbReference>
<gene>
    <name evidence="7" type="ORF">SAMN05421850_11245</name>
</gene>
<dbReference type="Gene3D" id="3.50.50.60">
    <property type="entry name" value="FAD/NAD(P)-binding domain"/>
    <property type="match status" value="2"/>
</dbReference>
<sequence length="501" mass="53186">MFDSSNSRPSRPRCVIVGAGIGGLACGLRLAHAGHEVTILDRHAAPGGKMRTLPSPAGPVDAGPTVLTMRPVFENLFADVGERLDDHVTLIEQDILARHFWPDGSHLTLTNDRAVNADAIAEFAGSKAADQFRRFCTDAERLFDAFDAPMMRAPEPSVAALTARVLRDPGLLPRMAPLSNMRGDLRRRFDDPRLAQLFGRYATYVGGHPGQTPALLSLIWRAEESGVWCVQGGMHALARAVADLAQTKGAIVRLGADVARIDVSENRVTGVTLQTGERIAADTVVFNGDPRALATCALGTGVAHVAPQTRTTARSLSARVWTFASTVAGPELAHHNVFFAADPDEEFTAIAAGRMPADPTIYICAEDRGQTRPAPETERFEIILNAAPLTDAQRPDKEAQTCHQRTFPTLARFGLTFTPEPGPEALTTPSGFNRLFPASAGSLYGQSPHGMTASLKRPRARTAVTGLFLAGGGTHPGAGVPMATLSGAHAAAAILKAPIST</sequence>
<evidence type="ECO:0000256" key="5">
    <source>
        <dbReference type="RuleBase" id="RU362075"/>
    </source>
</evidence>
<dbReference type="NCBIfam" id="TIGR02734">
    <property type="entry name" value="crtI_fam"/>
    <property type="match status" value="1"/>
</dbReference>
<dbReference type="InterPro" id="IPR036188">
    <property type="entry name" value="FAD/NAD-bd_sf"/>
</dbReference>
<feature type="domain" description="Amine oxidase" evidence="6">
    <location>
        <begin position="444"/>
        <end position="495"/>
    </location>
</feature>
<protein>
    <submittedName>
        <fullName evidence="7">1-hydroxycarotenoid 3,4-desaturase</fullName>
    </submittedName>
</protein>
<feature type="domain" description="Amine oxidase" evidence="6">
    <location>
        <begin position="21"/>
        <end position="294"/>
    </location>
</feature>
<dbReference type="Pfam" id="PF01593">
    <property type="entry name" value="Amino_oxidase"/>
    <property type="match status" value="2"/>
</dbReference>
<dbReference type="GO" id="GO:0016117">
    <property type="term" value="P:carotenoid biosynthetic process"/>
    <property type="evidence" value="ECO:0007669"/>
    <property type="project" value="UniProtKB-KW"/>
</dbReference>
<dbReference type="Proteomes" id="UP000199340">
    <property type="component" value="Unassembled WGS sequence"/>
</dbReference>
<dbReference type="OrthoDB" id="9774675at2"/>
<dbReference type="AlphaFoldDB" id="A0A1G8SLH7"/>
<evidence type="ECO:0000259" key="6">
    <source>
        <dbReference type="Pfam" id="PF01593"/>
    </source>
</evidence>
<proteinExistence type="inferred from homology"/>
<dbReference type="STRING" id="490829.SAMN05421850_11245"/>
<accession>A0A1G8SLH7</accession>
<dbReference type="PANTHER" id="PTHR43734">
    <property type="entry name" value="PHYTOENE DESATURASE"/>
    <property type="match status" value="1"/>
</dbReference>
<keyword evidence="3 5" id="KW-0125">Carotenoid biosynthesis</keyword>
<comment type="similarity">
    <text evidence="2 5">Belongs to the carotenoid/retinoid oxidoreductase family.</text>
</comment>
<dbReference type="EMBL" id="FNEB01000012">
    <property type="protein sequence ID" value="SDJ30098.1"/>
    <property type="molecule type" value="Genomic_DNA"/>
</dbReference>
<dbReference type="PANTHER" id="PTHR43734:SF7">
    <property type="entry name" value="4,4'-DIAPONEUROSPORENE OXYGENASE"/>
    <property type="match status" value="1"/>
</dbReference>
<evidence type="ECO:0000256" key="2">
    <source>
        <dbReference type="ARBA" id="ARBA00006046"/>
    </source>
</evidence>
<dbReference type="PROSITE" id="PS00982">
    <property type="entry name" value="PHYTOENE_DH"/>
    <property type="match status" value="1"/>
</dbReference>
<dbReference type="GO" id="GO:0016627">
    <property type="term" value="F:oxidoreductase activity, acting on the CH-CH group of donors"/>
    <property type="evidence" value="ECO:0007669"/>
    <property type="project" value="UniProtKB-ARBA"/>
</dbReference>
<keyword evidence="8" id="KW-1185">Reference proteome</keyword>
<keyword evidence="4 5" id="KW-0560">Oxidoreductase</keyword>
<evidence type="ECO:0000256" key="1">
    <source>
        <dbReference type="ARBA" id="ARBA00004829"/>
    </source>
</evidence>
<evidence type="ECO:0000313" key="8">
    <source>
        <dbReference type="Proteomes" id="UP000199340"/>
    </source>
</evidence>
<dbReference type="NCBIfam" id="NF045637">
    <property type="entry name" value="carotdesatCrtDProt"/>
    <property type="match status" value="1"/>
</dbReference>